<reference evidence="1 2" key="2">
    <citation type="submission" date="2018-06" db="EMBL/GenBank/DDBJ databases">
        <title>Metagenomic assembly of (sub)arctic Cyanobacteria and their associated microbiome from non-axenic cultures.</title>
        <authorList>
            <person name="Baurain D."/>
        </authorList>
    </citation>
    <scope>NUCLEOTIDE SEQUENCE [LARGE SCALE GENOMIC DNA]</scope>
    <source>
        <strain evidence="1">ULC041bin1</strain>
    </source>
</reference>
<sequence>MVAEVLDFAEFLKQRRQRSLWADG</sequence>
<comment type="caution">
    <text evidence="1">The sequence shown here is derived from an EMBL/GenBank/DDBJ whole genome shotgun (WGS) entry which is preliminary data.</text>
</comment>
<reference evidence="2" key="1">
    <citation type="submission" date="2018-04" db="EMBL/GenBank/DDBJ databases">
        <authorList>
            <person name="Cornet L."/>
        </authorList>
    </citation>
    <scope>NUCLEOTIDE SEQUENCE [LARGE SCALE GENOMIC DNA]</scope>
</reference>
<name>A0A2W4WFP5_9CYAN</name>
<organism evidence="1 2">
    <name type="scientific">Shackletoniella antarctica</name>
    <dbReference type="NCBI Taxonomy" id="268115"/>
    <lineage>
        <taxon>Bacteria</taxon>
        <taxon>Bacillati</taxon>
        <taxon>Cyanobacteriota</taxon>
        <taxon>Cyanophyceae</taxon>
        <taxon>Oculatellales</taxon>
        <taxon>Oculatellaceae</taxon>
        <taxon>Shackletoniella</taxon>
    </lineage>
</organism>
<proteinExistence type="predicted"/>
<dbReference type="Proteomes" id="UP000249081">
    <property type="component" value="Unassembled WGS sequence"/>
</dbReference>
<evidence type="ECO:0000313" key="2">
    <source>
        <dbReference type="Proteomes" id="UP000249081"/>
    </source>
</evidence>
<gene>
    <name evidence="1" type="ORF">DCF17_09775</name>
</gene>
<accession>A0A2W4WFP5</accession>
<dbReference type="EMBL" id="QBMN01000056">
    <property type="protein sequence ID" value="PZO41997.1"/>
    <property type="molecule type" value="Genomic_DNA"/>
</dbReference>
<dbReference type="AlphaFoldDB" id="A0A2W4WFP5"/>
<evidence type="ECO:0000313" key="1">
    <source>
        <dbReference type="EMBL" id="PZO41997.1"/>
    </source>
</evidence>
<protein>
    <submittedName>
        <fullName evidence="1">Uncharacterized protein</fullName>
    </submittedName>
</protein>